<dbReference type="PROSITE" id="PS50297">
    <property type="entry name" value="ANK_REP_REGION"/>
    <property type="match status" value="1"/>
</dbReference>
<feature type="domain" description="Nephrocystin 3-like N-terminal" evidence="4">
    <location>
        <begin position="185"/>
        <end position="354"/>
    </location>
</feature>
<keyword evidence="2" id="KW-0040">ANK repeat</keyword>
<dbReference type="InterPro" id="IPR002110">
    <property type="entry name" value="Ankyrin_rpt"/>
</dbReference>
<evidence type="ECO:0000256" key="1">
    <source>
        <dbReference type="ARBA" id="ARBA00022737"/>
    </source>
</evidence>
<dbReference type="Pfam" id="PF12796">
    <property type="entry name" value="Ank_2"/>
    <property type="match status" value="1"/>
</dbReference>
<dbReference type="Gene3D" id="1.25.40.20">
    <property type="entry name" value="Ankyrin repeat-containing domain"/>
    <property type="match status" value="1"/>
</dbReference>
<name>A0A2J6R252_HYAVF</name>
<accession>A0A2J6R252</accession>
<dbReference type="Proteomes" id="UP000235786">
    <property type="component" value="Unassembled WGS sequence"/>
</dbReference>
<dbReference type="AlphaFoldDB" id="A0A2J6R252"/>
<feature type="non-terminal residue" evidence="5">
    <location>
        <position position="830"/>
    </location>
</feature>
<dbReference type="EMBL" id="KZ613958">
    <property type="protein sequence ID" value="PMD32597.1"/>
    <property type="molecule type" value="Genomic_DNA"/>
</dbReference>
<dbReference type="SUPFAM" id="SSF52540">
    <property type="entry name" value="P-loop containing nucleoside triphosphate hydrolases"/>
    <property type="match status" value="1"/>
</dbReference>
<protein>
    <submittedName>
        <fullName evidence="5">Uncharacterized protein</fullName>
    </submittedName>
</protein>
<reference evidence="5 6" key="1">
    <citation type="submission" date="2016-04" db="EMBL/GenBank/DDBJ databases">
        <title>A degradative enzymes factory behind the ericoid mycorrhizal symbiosis.</title>
        <authorList>
            <consortium name="DOE Joint Genome Institute"/>
            <person name="Martino E."/>
            <person name="Morin E."/>
            <person name="Grelet G."/>
            <person name="Kuo A."/>
            <person name="Kohler A."/>
            <person name="Daghino S."/>
            <person name="Barry K."/>
            <person name="Choi C."/>
            <person name="Cichocki N."/>
            <person name="Clum A."/>
            <person name="Copeland A."/>
            <person name="Hainaut M."/>
            <person name="Haridas S."/>
            <person name="Labutti K."/>
            <person name="Lindquist E."/>
            <person name="Lipzen A."/>
            <person name="Khouja H.-R."/>
            <person name="Murat C."/>
            <person name="Ohm R."/>
            <person name="Olson A."/>
            <person name="Spatafora J."/>
            <person name="Veneault-Fourrey C."/>
            <person name="Henrissat B."/>
            <person name="Grigoriev I."/>
            <person name="Martin F."/>
            <person name="Perotto S."/>
        </authorList>
    </citation>
    <scope>NUCLEOTIDE SEQUENCE [LARGE SCALE GENOMIC DNA]</scope>
    <source>
        <strain evidence="5 6">F</strain>
    </source>
</reference>
<evidence type="ECO:0000313" key="6">
    <source>
        <dbReference type="Proteomes" id="UP000235786"/>
    </source>
</evidence>
<dbReference type="SUPFAM" id="SSF48403">
    <property type="entry name" value="Ankyrin repeat"/>
    <property type="match status" value="1"/>
</dbReference>
<dbReference type="SMART" id="SM00248">
    <property type="entry name" value="ANK"/>
    <property type="match status" value="3"/>
</dbReference>
<feature type="domain" description="Azaphilone pigments biosynthesis cluster protein L N-terminal" evidence="3">
    <location>
        <begin position="1"/>
        <end position="139"/>
    </location>
</feature>
<evidence type="ECO:0000313" key="5">
    <source>
        <dbReference type="EMBL" id="PMD32597.1"/>
    </source>
</evidence>
<dbReference type="PANTHER" id="PTHR10039:SF16">
    <property type="entry name" value="GPI INOSITOL-DEACYLASE"/>
    <property type="match status" value="1"/>
</dbReference>
<sequence length="830" mass="93981">MDPLSGAASVIAVIQIAEAVASICFQYLDAVKNAKPDIERLQGELSRLKTVLEGAQKLLDGPNGARLQTSQGLRNGLTGCSSQLEELKTKLEKKLDIGKKSKIMSQFGLRALKWPFESKDVDSIIQALERYRDTVSAGLVIDQGALLLDSFERVKDEERLKILEWVSPVQYGKHHDTVKEARTPETCEWLLQHKIFREWEDTNSSVVMWLQGSAGSGKTFLTSKVTDHVQSLLKTSSDEGFAFFYCNQNEKERREPLSVLRSYVRQLSTATRYPEDMRKKLRDLWLETREKGSDLSFAMCREQLLESVNLYPKTTLVLDALDECEPDSRGRLVDTIEFLLSKSERPLKVFISSRPDRDIRRRFINKPNLEIEARHNEADIRKFVDEEIKRHDGWGDMCPSLQEDIVKVLLDRSQGMFQWVYLQIKEILSLETNEAIRDRLGKLPSGLKATYDEIYDKIKARNKHDKALVDRAITWVMCSYHPLNSEELLSAIRPDPEKDSICLSDKVTESQLQHLCNNLLILDSQRKVWRFSHLSVTEYFEEIGWSLRQAHCNAAKVCLVLLMNPNSESKLDSLDGKHSMEPRGLFDPEHPFQIYSRHNWITHVQTQEGQETELKLSRFLKTFLGSPSESSSQYRAWHRLIAGDEWGSLPSTSAFHDTSLSKISSKNTTVFAMCRFSFYTLLLEWWDSAEIPLSQTNEHGEDLLTVAVIGGCKPICEVLIKRGIQVNVPAQHAAFRTSHGSALIAAVARGETKIVEFLVEKGADLNMPVERGEYSSALAAAARGETKIIEFLVKKGADSNMPLQYGQYGSALAVAAATGNTESVEFLVEK</sequence>
<dbReference type="Pfam" id="PF24883">
    <property type="entry name" value="NPHP3_N"/>
    <property type="match status" value="1"/>
</dbReference>
<organism evidence="5 6">
    <name type="scientific">Hyaloscypha variabilis (strain UAMH 11265 / GT02V1 / F)</name>
    <name type="common">Meliniomyces variabilis</name>
    <dbReference type="NCBI Taxonomy" id="1149755"/>
    <lineage>
        <taxon>Eukaryota</taxon>
        <taxon>Fungi</taxon>
        <taxon>Dikarya</taxon>
        <taxon>Ascomycota</taxon>
        <taxon>Pezizomycotina</taxon>
        <taxon>Leotiomycetes</taxon>
        <taxon>Helotiales</taxon>
        <taxon>Hyaloscyphaceae</taxon>
        <taxon>Hyaloscypha</taxon>
        <taxon>Hyaloscypha variabilis</taxon>
    </lineage>
</organism>
<dbReference type="PROSITE" id="PS50088">
    <property type="entry name" value="ANK_REPEAT"/>
    <property type="match status" value="1"/>
</dbReference>
<dbReference type="InterPro" id="IPR027417">
    <property type="entry name" value="P-loop_NTPase"/>
</dbReference>
<dbReference type="PANTHER" id="PTHR10039">
    <property type="entry name" value="AMELOGENIN"/>
    <property type="match status" value="1"/>
</dbReference>
<dbReference type="InterPro" id="IPR031348">
    <property type="entry name" value="PigL_N"/>
</dbReference>
<evidence type="ECO:0000256" key="2">
    <source>
        <dbReference type="PROSITE-ProRule" id="PRU00023"/>
    </source>
</evidence>
<keyword evidence="6" id="KW-1185">Reference proteome</keyword>
<evidence type="ECO:0000259" key="3">
    <source>
        <dbReference type="Pfam" id="PF17111"/>
    </source>
</evidence>
<keyword evidence="1" id="KW-0677">Repeat</keyword>
<proteinExistence type="predicted"/>
<dbReference type="STRING" id="1149755.A0A2J6R252"/>
<gene>
    <name evidence="5" type="ORF">L207DRAFT_518514</name>
</gene>
<dbReference type="InterPro" id="IPR056884">
    <property type="entry name" value="NPHP3-like_N"/>
</dbReference>
<dbReference type="Pfam" id="PF17111">
    <property type="entry name" value="PigL_N"/>
    <property type="match status" value="1"/>
</dbReference>
<feature type="repeat" description="ANK" evidence="2">
    <location>
        <begin position="738"/>
        <end position="770"/>
    </location>
</feature>
<dbReference type="OrthoDB" id="7464126at2759"/>
<dbReference type="InterPro" id="IPR036770">
    <property type="entry name" value="Ankyrin_rpt-contain_sf"/>
</dbReference>
<dbReference type="Gene3D" id="3.40.50.300">
    <property type="entry name" value="P-loop containing nucleotide triphosphate hydrolases"/>
    <property type="match status" value="1"/>
</dbReference>
<evidence type="ECO:0000259" key="4">
    <source>
        <dbReference type="Pfam" id="PF24883"/>
    </source>
</evidence>